<dbReference type="EMBL" id="PYAX01000013">
    <property type="protein sequence ID" value="PSL52404.1"/>
    <property type="molecule type" value="Genomic_DNA"/>
</dbReference>
<sequence>MSEAERRTLSEIESRLADEEPGLASALVAGKPRHPVLSYALVATFGGLGVLLLFLGAFGPALASLGFGALLMLMRGYTWR</sequence>
<feature type="transmembrane region" description="Helical" evidence="1">
    <location>
        <begin position="36"/>
        <end position="55"/>
    </location>
</feature>
<name>A0A2P8I1R2_SACCR</name>
<dbReference type="InterPro" id="IPR021401">
    <property type="entry name" value="DUF3040"/>
</dbReference>
<keyword evidence="3" id="KW-1185">Reference proteome</keyword>
<proteinExistence type="predicted"/>
<protein>
    <recommendedName>
        <fullName evidence="4">DUF3040 family protein</fullName>
    </recommendedName>
</protein>
<accession>A0A2P8I1R2</accession>
<dbReference type="AlphaFoldDB" id="A0A2P8I1R2"/>
<feature type="transmembrane region" description="Helical" evidence="1">
    <location>
        <begin position="61"/>
        <end position="78"/>
    </location>
</feature>
<dbReference type="RefSeq" id="WP_106618954.1">
    <property type="nucleotide sequence ID" value="NZ_PYAX01000013.1"/>
</dbReference>
<evidence type="ECO:0000313" key="2">
    <source>
        <dbReference type="EMBL" id="PSL52404.1"/>
    </source>
</evidence>
<evidence type="ECO:0000256" key="1">
    <source>
        <dbReference type="SAM" id="Phobius"/>
    </source>
</evidence>
<evidence type="ECO:0008006" key="4">
    <source>
        <dbReference type="Google" id="ProtNLM"/>
    </source>
</evidence>
<dbReference type="Pfam" id="PF11239">
    <property type="entry name" value="DUF3040"/>
    <property type="match status" value="1"/>
</dbReference>
<gene>
    <name evidence="2" type="ORF">B0I31_11376</name>
</gene>
<keyword evidence="1" id="KW-0812">Transmembrane</keyword>
<evidence type="ECO:0000313" key="3">
    <source>
        <dbReference type="Proteomes" id="UP000241118"/>
    </source>
</evidence>
<reference evidence="2 3" key="1">
    <citation type="submission" date="2018-03" db="EMBL/GenBank/DDBJ databases">
        <title>Genomic Encyclopedia of Type Strains, Phase III (KMG-III): the genomes of soil and plant-associated and newly described type strains.</title>
        <authorList>
            <person name="Whitman W."/>
        </authorList>
    </citation>
    <scope>NUCLEOTIDE SEQUENCE [LARGE SCALE GENOMIC DNA]</scope>
    <source>
        <strain evidence="2 3">CGMCC 4.7097</strain>
    </source>
</reference>
<keyword evidence="1" id="KW-0472">Membrane</keyword>
<organism evidence="2 3">
    <name type="scientific">Saccharothrix carnea</name>
    <dbReference type="NCBI Taxonomy" id="1280637"/>
    <lineage>
        <taxon>Bacteria</taxon>
        <taxon>Bacillati</taxon>
        <taxon>Actinomycetota</taxon>
        <taxon>Actinomycetes</taxon>
        <taxon>Pseudonocardiales</taxon>
        <taxon>Pseudonocardiaceae</taxon>
        <taxon>Saccharothrix</taxon>
    </lineage>
</organism>
<comment type="caution">
    <text evidence="2">The sequence shown here is derived from an EMBL/GenBank/DDBJ whole genome shotgun (WGS) entry which is preliminary data.</text>
</comment>
<dbReference type="OrthoDB" id="3698950at2"/>
<keyword evidence="1" id="KW-1133">Transmembrane helix</keyword>
<dbReference type="Proteomes" id="UP000241118">
    <property type="component" value="Unassembled WGS sequence"/>
</dbReference>